<sequence length="57" mass="6544">MAPSRSWTYHVVKNGVDYHDLGADYFSHHHDPDREAARLIKKIEKPTGKKVILDQTA</sequence>
<dbReference type="EMBL" id="JACHJU010000004">
    <property type="protein sequence ID" value="MBB4943049.1"/>
    <property type="molecule type" value="Genomic_DNA"/>
</dbReference>
<evidence type="ECO:0000313" key="1">
    <source>
        <dbReference type="EMBL" id="MBB4943049.1"/>
    </source>
</evidence>
<evidence type="ECO:0000313" key="2">
    <source>
        <dbReference type="Proteomes" id="UP000534286"/>
    </source>
</evidence>
<gene>
    <name evidence="1" type="ORF">FHR32_007449</name>
</gene>
<evidence type="ECO:0008006" key="3">
    <source>
        <dbReference type="Google" id="ProtNLM"/>
    </source>
</evidence>
<organism evidence="1 2">
    <name type="scientific">Streptosporangium album</name>
    <dbReference type="NCBI Taxonomy" id="47479"/>
    <lineage>
        <taxon>Bacteria</taxon>
        <taxon>Bacillati</taxon>
        <taxon>Actinomycetota</taxon>
        <taxon>Actinomycetes</taxon>
        <taxon>Streptosporangiales</taxon>
        <taxon>Streptosporangiaceae</taxon>
        <taxon>Streptosporangium</taxon>
    </lineage>
</organism>
<accession>A0A7W7WE66</accession>
<dbReference type="RefSeq" id="WP_184758938.1">
    <property type="nucleotide sequence ID" value="NZ_BAABEK010000146.1"/>
</dbReference>
<proteinExistence type="predicted"/>
<reference evidence="1 2" key="1">
    <citation type="submission" date="2020-08" db="EMBL/GenBank/DDBJ databases">
        <title>Sequencing the genomes of 1000 actinobacteria strains.</title>
        <authorList>
            <person name="Klenk H.-P."/>
        </authorList>
    </citation>
    <scope>NUCLEOTIDE SEQUENCE [LARGE SCALE GENOMIC DNA]</scope>
    <source>
        <strain evidence="1 2">DSM 43023</strain>
    </source>
</reference>
<protein>
    <recommendedName>
        <fullName evidence="3">Transposase</fullName>
    </recommendedName>
</protein>
<comment type="caution">
    <text evidence="1">The sequence shown here is derived from an EMBL/GenBank/DDBJ whole genome shotgun (WGS) entry which is preliminary data.</text>
</comment>
<name>A0A7W7WE66_9ACTN</name>
<dbReference type="AlphaFoldDB" id="A0A7W7WE66"/>
<dbReference type="Proteomes" id="UP000534286">
    <property type="component" value="Unassembled WGS sequence"/>
</dbReference>
<keyword evidence="2" id="KW-1185">Reference proteome</keyword>